<dbReference type="InterPro" id="IPR000524">
    <property type="entry name" value="Tscrpt_reg_HTH_GntR"/>
</dbReference>
<evidence type="ECO:0000259" key="4">
    <source>
        <dbReference type="PROSITE" id="PS50949"/>
    </source>
</evidence>
<gene>
    <name evidence="5" type="ORF">A8806_11297</name>
</gene>
<dbReference type="InterPro" id="IPR036388">
    <property type="entry name" value="WH-like_DNA-bd_sf"/>
</dbReference>
<feature type="domain" description="HTH gntR-type" evidence="4">
    <location>
        <begin position="5"/>
        <end position="73"/>
    </location>
</feature>
<comment type="caution">
    <text evidence="5">The sequence shown here is derived from an EMBL/GenBank/DDBJ whole genome shotgun (WGS) entry which is preliminary data.</text>
</comment>
<evidence type="ECO:0000256" key="1">
    <source>
        <dbReference type="ARBA" id="ARBA00023015"/>
    </source>
</evidence>
<evidence type="ECO:0000313" key="5">
    <source>
        <dbReference type="EMBL" id="PWJ23851.1"/>
    </source>
</evidence>
<dbReference type="PANTHER" id="PTHR43537:SF24">
    <property type="entry name" value="GLUCONATE OPERON TRANSCRIPTIONAL REPRESSOR"/>
    <property type="match status" value="1"/>
</dbReference>
<keyword evidence="2" id="KW-0238">DNA-binding</keyword>
<evidence type="ECO:0000256" key="3">
    <source>
        <dbReference type="ARBA" id="ARBA00023163"/>
    </source>
</evidence>
<evidence type="ECO:0000256" key="2">
    <source>
        <dbReference type="ARBA" id="ARBA00023125"/>
    </source>
</evidence>
<dbReference type="PROSITE" id="PS50949">
    <property type="entry name" value="HTH_GNTR"/>
    <property type="match status" value="2"/>
</dbReference>
<dbReference type="SUPFAM" id="SSF46785">
    <property type="entry name" value="Winged helix' DNA-binding domain"/>
    <property type="match status" value="2"/>
</dbReference>
<accession>A0A2Y9BIH5</accession>
<dbReference type="AlphaFoldDB" id="A0A2Y9BIH5"/>
<dbReference type="Proteomes" id="UP000245845">
    <property type="component" value="Unassembled WGS sequence"/>
</dbReference>
<evidence type="ECO:0000313" key="6">
    <source>
        <dbReference type="Proteomes" id="UP000245845"/>
    </source>
</evidence>
<name>A0A2Y9BIH5_9FIRM</name>
<dbReference type="EMBL" id="QGDL01000012">
    <property type="protein sequence ID" value="PWJ23851.1"/>
    <property type="molecule type" value="Genomic_DNA"/>
</dbReference>
<proteinExistence type="predicted"/>
<organism evidence="5 6">
    <name type="scientific">Faecalicatena orotica</name>
    <dbReference type="NCBI Taxonomy" id="1544"/>
    <lineage>
        <taxon>Bacteria</taxon>
        <taxon>Bacillati</taxon>
        <taxon>Bacillota</taxon>
        <taxon>Clostridia</taxon>
        <taxon>Lachnospirales</taxon>
        <taxon>Lachnospiraceae</taxon>
        <taxon>Faecalicatena</taxon>
    </lineage>
</organism>
<dbReference type="OrthoDB" id="1972820at2"/>
<dbReference type="CDD" id="cd07377">
    <property type="entry name" value="WHTH_GntR"/>
    <property type="match status" value="2"/>
</dbReference>
<dbReference type="Pfam" id="PF00392">
    <property type="entry name" value="GntR"/>
    <property type="match status" value="2"/>
</dbReference>
<dbReference type="GO" id="GO:0003700">
    <property type="term" value="F:DNA-binding transcription factor activity"/>
    <property type="evidence" value="ECO:0007669"/>
    <property type="project" value="InterPro"/>
</dbReference>
<protein>
    <submittedName>
        <fullName evidence="5">Regulatory GntR family protein</fullName>
    </submittedName>
</protein>
<dbReference type="GO" id="GO:0003677">
    <property type="term" value="F:DNA binding"/>
    <property type="evidence" value="ECO:0007669"/>
    <property type="project" value="UniProtKB-KW"/>
</dbReference>
<dbReference type="SMART" id="SM00345">
    <property type="entry name" value="HTH_GNTR"/>
    <property type="match status" value="2"/>
</dbReference>
<reference evidence="5 6" key="1">
    <citation type="submission" date="2018-05" db="EMBL/GenBank/DDBJ databases">
        <title>The Hungate 1000. A catalogue of reference genomes from the rumen microbiome.</title>
        <authorList>
            <person name="Kelly W."/>
        </authorList>
    </citation>
    <scope>NUCLEOTIDE SEQUENCE [LARGE SCALE GENOMIC DNA]</scope>
    <source>
        <strain evidence="5 6">NLAE-zl-C242</strain>
    </source>
</reference>
<keyword evidence="6" id="KW-1185">Reference proteome</keyword>
<feature type="domain" description="HTH gntR-type" evidence="4">
    <location>
        <begin position="254"/>
        <end position="322"/>
    </location>
</feature>
<dbReference type="RefSeq" id="WP_109732684.1">
    <property type="nucleotide sequence ID" value="NZ_BAAACK010000025.1"/>
</dbReference>
<sequence length="483" mass="55303">MKMKQTLFERVYNDLHEQIVTQRLPYGTHLPSMRILCDSYHVGIRTVKDVMARLKMEGYIRTEERKPAVVIYNELNTNKNAAVQSILEYKTCILDVADTMFLIMPSLLSFSARACSDYDLGKWKTVYKNLDRKRPAAKTKTFLSFLYDLLKCSNNLLLGDLYTSLELYAKIPLLQNFNELKVLSMSHPEFDGVKRPMEALLNRDVPEIEKCLEVMYEAVRHGIRQQLGRLSREFPDITERDSTDFTFDVRYERNAFYIQIVRDLIDKIGAGMYPAGSYLPPEAVLAKNYQVCVSTVRRALAMLNEIGFAKTFNAKGTMIVWQEDESIIQCMKNKTLKLETMLYLSGLQLMAILIKPASALAFPHITKADTDNLLCRMDHPDFILFEGMIQCIIDNQTLPPLKIILESIGELIIGGYYYSMFYDGPSSDEAFTLTAKAAFRSLCDGNVHEFSSNLSQCYCHILTYVRDYMVKCGLSEAQKIITP</sequence>
<dbReference type="InterPro" id="IPR036390">
    <property type="entry name" value="WH_DNA-bd_sf"/>
</dbReference>
<keyword evidence="3" id="KW-0804">Transcription</keyword>
<keyword evidence="1" id="KW-0805">Transcription regulation</keyword>
<dbReference type="PANTHER" id="PTHR43537">
    <property type="entry name" value="TRANSCRIPTIONAL REGULATOR, GNTR FAMILY"/>
    <property type="match status" value="1"/>
</dbReference>
<dbReference type="Gene3D" id="1.10.10.10">
    <property type="entry name" value="Winged helix-like DNA-binding domain superfamily/Winged helix DNA-binding domain"/>
    <property type="match status" value="2"/>
</dbReference>